<evidence type="ECO:0000256" key="1">
    <source>
        <dbReference type="SAM" id="MobiDB-lite"/>
    </source>
</evidence>
<evidence type="ECO:0000313" key="4">
    <source>
        <dbReference type="Proteomes" id="UP000053927"/>
    </source>
</evidence>
<dbReference type="AlphaFoldDB" id="R7RXI0"/>
<keyword evidence="4" id="KW-1185">Reference proteome</keyword>
<dbReference type="OrthoDB" id="5424058at2759"/>
<dbReference type="OMA" id="RNECAND"/>
<dbReference type="Proteomes" id="UP000053927">
    <property type="component" value="Unassembled WGS sequence"/>
</dbReference>
<accession>R7RXI0</accession>
<dbReference type="GeneID" id="18802508"/>
<name>R7RXI0_STEHR</name>
<dbReference type="RefSeq" id="XP_007311820.1">
    <property type="nucleotide sequence ID" value="XM_007311758.1"/>
</dbReference>
<evidence type="ECO:0000259" key="2">
    <source>
        <dbReference type="Pfam" id="PF20231"/>
    </source>
</evidence>
<feature type="compositionally biased region" description="Pro residues" evidence="1">
    <location>
        <begin position="1"/>
        <end position="10"/>
    </location>
</feature>
<dbReference type="Pfam" id="PF20231">
    <property type="entry name" value="DUF6589"/>
    <property type="match status" value="1"/>
</dbReference>
<reference evidence="4" key="1">
    <citation type="journal article" date="2012" name="Science">
        <title>The Paleozoic origin of enzymatic lignin decomposition reconstructed from 31 fungal genomes.</title>
        <authorList>
            <person name="Floudas D."/>
            <person name="Binder M."/>
            <person name="Riley R."/>
            <person name="Barry K."/>
            <person name="Blanchette R.A."/>
            <person name="Henrissat B."/>
            <person name="Martinez A.T."/>
            <person name="Otillar R."/>
            <person name="Spatafora J.W."/>
            <person name="Yadav J.S."/>
            <person name="Aerts A."/>
            <person name="Benoit I."/>
            <person name="Boyd A."/>
            <person name="Carlson A."/>
            <person name="Copeland A."/>
            <person name="Coutinho P.M."/>
            <person name="de Vries R.P."/>
            <person name="Ferreira P."/>
            <person name="Findley K."/>
            <person name="Foster B."/>
            <person name="Gaskell J."/>
            <person name="Glotzer D."/>
            <person name="Gorecki P."/>
            <person name="Heitman J."/>
            <person name="Hesse C."/>
            <person name="Hori C."/>
            <person name="Igarashi K."/>
            <person name="Jurgens J.A."/>
            <person name="Kallen N."/>
            <person name="Kersten P."/>
            <person name="Kohler A."/>
            <person name="Kuees U."/>
            <person name="Kumar T.K.A."/>
            <person name="Kuo A."/>
            <person name="LaButti K."/>
            <person name="Larrondo L.F."/>
            <person name="Lindquist E."/>
            <person name="Ling A."/>
            <person name="Lombard V."/>
            <person name="Lucas S."/>
            <person name="Lundell T."/>
            <person name="Martin R."/>
            <person name="McLaughlin D.J."/>
            <person name="Morgenstern I."/>
            <person name="Morin E."/>
            <person name="Murat C."/>
            <person name="Nagy L.G."/>
            <person name="Nolan M."/>
            <person name="Ohm R.A."/>
            <person name="Patyshakuliyeva A."/>
            <person name="Rokas A."/>
            <person name="Ruiz-Duenas F.J."/>
            <person name="Sabat G."/>
            <person name="Salamov A."/>
            <person name="Samejima M."/>
            <person name="Schmutz J."/>
            <person name="Slot J.C."/>
            <person name="St John F."/>
            <person name="Stenlid J."/>
            <person name="Sun H."/>
            <person name="Sun S."/>
            <person name="Syed K."/>
            <person name="Tsang A."/>
            <person name="Wiebenga A."/>
            <person name="Young D."/>
            <person name="Pisabarro A."/>
            <person name="Eastwood D.C."/>
            <person name="Martin F."/>
            <person name="Cullen D."/>
            <person name="Grigoriev I.V."/>
            <person name="Hibbett D.S."/>
        </authorList>
    </citation>
    <scope>NUCLEOTIDE SEQUENCE [LARGE SCALE GENOMIC DNA]</scope>
    <source>
        <strain evidence="4">FP-91666</strain>
    </source>
</reference>
<dbReference type="KEGG" id="shs:STEHIDRAFT_164029"/>
<sequence length="853" mass="96046">MSILDPSPPRPGRKVKGKFDFTPKLPSLFETIEPRPSEDSSPGDKDGGFGFISLGDFLDTLLNSKDPHLSSTATQFAQRHAANLINLLHSRAPDATDDATMKLLIPILQRECQAVQDLLSRDWFIKDHDLLYEFSMERLSSELKKCAPMLWKLLEETSRADLSARDAVPVLTSICAMLSVVRNECANDFQAVMGLFLLASGTSKRELEVLAHAGICISYSSVLRHVKKLSEEGTKYYIKVMENGMCMLVWDNINIAVRVGEQRIHSVNHFDNGTTATLIILYGPGFYPSRVPHGTLPIETKPACTSRQPKIDFTPDLILPSAKHAQQLTESCLWELKQLAMESIPELRRFQDQLGSAPSILQIPVHKTEQFPLPAMKIDELSLDGTFEVISAVKENLKISKGFMAKHGLLFTDGDLLTYLLIDKAESARRNSTDVDETLRYLVKRFGLFHAKMAGGRMVTNQFWGKPNSTWPSSLWRENHVLGRKAMMAGWKGKKSMPWAPSHELLQISLPAHVRDAFHLFCKDDEVTTWAKATSFEEFQRVADKVFAGLFSMKVVDQLRSLPDAERDHIFENTVLNNRDTLLYIVFVRAIKRGDIGCVMNVLRVWMIMMRGVGAMPKKLFLMNWLVNLTGKAGGFKEVDLLQEHQNFWAKVIYAAKGTNKSWKWLSMITVCIFTLHATKEILELADLLHKHKLQQYLSGRPGNSFVTPVDDLLHRGADYANTPKAYAAFRPPRHQAQNIGVPAPGPVDSATSELLDNRDIPLDVDDDNMDVHDASLGTSRGPTANETEEAGWEDEVADDAAEFVTREYLEMDDEERYDLEEEVMGQALSMMREFDDSGWEEVLDEAEQNSTI</sequence>
<feature type="domain" description="DUF6589" evidence="2">
    <location>
        <begin position="313"/>
        <end position="682"/>
    </location>
</feature>
<evidence type="ECO:0000313" key="3">
    <source>
        <dbReference type="EMBL" id="EIM79072.1"/>
    </source>
</evidence>
<dbReference type="eggNOG" id="ENOG502S7C8">
    <property type="taxonomic scope" value="Eukaryota"/>
</dbReference>
<gene>
    <name evidence="3" type="ORF">STEHIDRAFT_164029</name>
</gene>
<dbReference type="EMBL" id="JH687414">
    <property type="protein sequence ID" value="EIM79072.1"/>
    <property type="molecule type" value="Genomic_DNA"/>
</dbReference>
<proteinExistence type="predicted"/>
<dbReference type="InterPro" id="IPR046496">
    <property type="entry name" value="DUF6589"/>
</dbReference>
<protein>
    <recommendedName>
        <fullName evidence="2">DUF6589 domain-containing protein</fullName>
    </recommendedName>
</protein>
<organism evidence="3 4">
    <name type="scientific">Stereum hirsutum (strain FP-91666)</name>
    <name type="common">White-rot fungus</name>
    <dbReference type="NCBI Taxonomy" id="721885"/>
    <lineage>
        <taxon>Eukaryota</taxon>
        <taxon>Fungi</taxon>
        <taxon>Dikarya</taxon>
        <taxon>Basidiomycota</taxon>
        <taxon>Agaricomycotina</taxon>
        <taxon>Agaricomycetes</taxon>
        <taxon>Russulales</taxon>
        <taxon>Stereaceae</taxon>
        <taxon>Stereum</taxon>
    </lineage>
</organism>
<feature type="region of interest" description="Disordered" evidence="1">
    <location>
        <begin position="1"/>
        <end position="22"/>
    </location>
</feature>